<evidence type="ECO:0000313" key="4">
    <source>
        <dbReference type="EMBL" id="RST86338.1"/>
    </source>
</evidence>
<proteinExistence type="predicted"/>
<dbReference type="PROSITE" id="PS00571">
    <property type="entry name" value="AMIDASES"/>
    <property type="match status" value="1"/>
</dbReference>
<dbReference type="EMBL" id="RWKW01000036">
    <property type="protein sequence ID" value="RST86338.1"/>
    <property type="molecule type" value="Genomic_DNA"/>
</dbReference>
<evidence type="ECO:0000256" key="1">
    <source>
        <dbReference type="ARBA" id="ARBA00003871"/>
    </source>
</evidence>
<comment type="function">
    <text evidence="1">Hydrolyzes indole-3-acetamide (IAM) into indole-3-acetic acid (IAA).</text>
</comment>
<dbReference type="InterPro" id="IPR023631">
    <property type="entry name" value="Amidase_dom"/>
</dbReference>
<dbReference type="Pfam" id="PF01425">
    <property type="entry name" value="Amidase"/>
    <property type="match status" value="1"/>
</dbReference>
<evidence type="ECO:0000313" key="5">
    <source>
        <dbReference type="Proteomes" id="UP000278398"/>
    </source>
</evidence>
<reference evidence="4 5" key="1">
    <citation type="submission" date="2018-12" db="EMBL/GenBank/DDBJ databases">
        <title>Mesorhizobium carbonis sp. nov., isolated from coal mine water.</title>
        <authorList>
            <person name="Xin W."/>
            <person name="Xu Z."/>
            <person name="Xiang F."/>
            <person name="Zhang J."/>
            <person name="Xi L."/>
            <person name="Liu J."/>
        </authorList>
    </citation>
    <scope>NUCLEOTIDE SEQUENCE [LARGE SCALE GENOMIC DNA]</scope>
    <source>
        <strain evidence="4 5">B2.3</strain>
    </source>
</reference>
<dbReference type="AlphaFoldDB" id="A0A3S0G8T0"/>
<dbReference type="Proteomes" id="UP000278398">
    <property type="component" value="Unassembled WGS sequence"/>
</dbReference>
<gene>
    <name evidence="4" type="ORF">EJC49_11100</name>
</gene>
<comment type="caution">
    <text evidence="4">The sequence shown here is derived from an EMBL/GenBank/DDBJ whole genome shotgun (WGS) entry which is preliminary data.</text>
</comment>
<name>A0A3S0G8T0_9HYPH</name>
<evidence type="ECO:0000256" key="2">
    <source>
        <dbReference type="ARBA" id="ARBA00021874"/>
    </source>
</evidence>
<dbReference type="NCBIfam" id="NF005686">
    <property type="entry name" value="PRK07486.1"/>
    <property type="match status" value="1"/>
</dbReference>
<protein>
    <recommendedName>
        <fullName evidence="2">Indoleacetamide hydrolase</fullName>
    </recommendedName>
</protein>
<organism evidence="4 5">
    <name type="scientific">Aquibium carbonis</name>
    <dbReference type="NCBI Taxonomy" id="2495581"/>
    <lineage>
        <taxon>Bacteria</taxon>
        <taxon>Pseudomonadati</taxon>
        <taxon>Pseudomonadota</taxon>
        <taxon>Alphaproteobacteria</taxon>
        <taxon>Hyphomicrobiales</taxon>
        <taxon>Phyllobacteriaceae</taxon>
        <taxon>Aquibium</taxon>
    </lineage>
</organism>
<accession>A0A3S0G8T0</accession>
<feature type="domain" description="Amidase" evidence="3">
    <location>
        <begin position="36"/>
        <end position="466"/>
    </location>
</feature>
<evidence type="ECO:0000259" key="3">
    <source>
        <dbReference type="Pfam" id="PF01425"/>
    </source>
</evidence>
<dbReference type="InterPro" id="IPR036928">
    <property type="entry name" value="AS_sf"/>
</dbReference>
<dbReference type="GO" id="GO:0003824">
    <property type="term" value="F:catalytic activity"/>
    <property type="evidence" value="ECO:0007669"/>
    <property type="project" value="InterPro"/>
</dbReference>
<dbReference type="Gene3D" id="3.90.1300.10">
    <property type="entry name" value="Amidase signature (AS) domain"/>
    <property type="match status" value="1"/>
</dbReference>
<dbReference type="InterPro" id="IPR020556">
    <property type="entry name" value="Amidase_CS"/>
</dbReference>
<sequence length="481" mass="51214">MAQPAHGRFDPPDDICRLGATELAAAIRARRVSVVEVMRACLARVAAVNPHVNAIVSLRDREELHDEASAADAALARGEAPGPLFGVPMAIKDLAQTKGLRTTFGSPLFATHVPDVDDIFVERIRAAGAILIGKTNVPEFGFGSNTYNPVFGPTFNALSHGMTAGGSSGGAAVSLALHMLPVADGSDMGGSLRNPAAFNDVYGFRPSQGRVPAGPAPEGFVAQMGVEGPMARSVRDMALLLSVQAGYDPRAPLSLDGKPDFVTDLVPEMAGRRVAWLGDLGGKLAMEAGILDLCEAALGLMEEAGALVEPHVPAFDMEALWRAFVTLRHFTSGSALKVFYDDPDKRALLKPEAIFEVDGGLDLVAAQIFAASQVRTAWYRHVLLLFERFDVLAIPTAQVFPFPAERHWPDEIAGRRMDSYHRWMEVTALATMAGLPAVNVPVGFSADGRAMGMQLIGRPRGDQAVLNLAAGYEAVTPFGVR</sequence>
<dbReference type="InterPro" id="IPR000120">
    <property type="entry name" value="Amidase"/>
</dbReference>
<dbReference type="PANTHER" id="PTHR11895">
    <property type="entry name" value="TRANSAMIDASE"/>
    <property type="match status" value="1"/>
</dbReference>
<dbReference type="PANTHER" id="PTHR11895:SF76">
    <property type="entry name" value="INDOLEACETAMIDE HYDROLASE"/>
    <property type="match status" value="1"/>
</dbReference>
<keyword evidence="5" id="KW-1185">Reference proteome</keyword>
<dbReference type="SUPFAM" id="SSF75304">
    <property type="entry name" value="Amidase signature (AS) enzymes"/>
    <property type="match status" value="1"/>
</dbReference>
<dbReference type="OrthoDB" id="9814821at2"/>